<protein>
    <submittedName>
        <fullName evidence="6">TonB-dependent outer membrane receptor</fullName>
    </submittedName>
</protein>
<feature type="signal peptide" evidence="4">
    <location>
        <begin position="1"/>
        <end position="21"/>
    </location>
</feature>
<keyword evidence="7" id="KW-1185">Reference proteome</keyword>
<keyword evidence="2" id="KW-0472">Membrane</keyword>
<dbReference type="RefSeq" id="WP_369453918.1">
    <property type="nucleotide sequence ID" value="NZ_JBGCUO010000001.1"/>
</dbReference>
<dbReference type="SMART" id="SM00965">
    <property type="entry name" value="STN"/>
    <property type="match status" value="1"/>
</dbReference>
<dbReference type="SUPFAM" id="SSF74653">
    <property type="entry name" value="TolA/TonB C-terminal domain"/>
    <property type="match status" value="1"/>
</dbReference>
<gene>
    <name evidence="6" type="ORF">AB5I84_00755</name>
</gene>
<sequence length="204" mass="22287">MRWQRIACTGWLVLAAAMAMAAERRQFDLPAAPLHEALEAFSAATGMAVLYPRPWVDGQQAPALRGAFEDQDALAHLLAGSGLEAAFSDSRQRAFTLRRLAPSAAPVVDDRALADGLRRWLCATPLLAPGDYRAALQLWWHPDGRVRQVKLLASTGVPDRDRQLQRRLGQWQLAPAARQGREQPVTLLLTPQPGGPAAQCSGER</sequence>
<evidence type="ECO:0000259" key="5">
    <source>
        <dbReference type="SMART" id="SM00965"/>
    </source>
</evidence>
<feature type="domain" description="Secretin/TonB short N-terminal" evidence="5">
    <location>
        <begin position="47"/>
        <end position="100"/>
    </location>
</feature>
<dbReference type="Proteomes" id="UP001562065">
    <property type="component" value="Unassembled WGS sequence"/>
</dbReference>
<dbReference type="EMBL" id="JBGCUO010000001">
    <property type="protein sequence ID" value="MEY1660673.1"/>
    <property type="molecule type" value="Genomic_DNA"/>
</dbReference>
<proteinExistence type="predicted"/>
<feature type="chain" id="PRO_5046397130" evidence="4">
    <location>
        <begin position="22"/>
        <end position="204"/>
    </location>
</feature>
<keyword evidence="6" id="KW-0675">Receptor</keyword>
<keyword evidence="1" id="KW-0813">Transport</keyword>
<dbReference type="Gene3D" id="3.55.50.30">
    <property type="match status" value="1"/>
</dbReference>
<comment type="caution">
    <text evidence="6">The sequence shown here is derived from an EMBL/GenBank/DDBJ whole genome shotgun (WGS) entry which is preliminary data.</text>
</comment>
<name>A0ABV4AFQ0_9GAMM</name>
<evidence type="ECO:0000256" key="2">
    <source>
        <dbReference type="ARBA" id="ARBA00023136"/>
    </source>
</evidence>
<evidence type="ECO:0000256" key="1">
    <source>
        <dbReference type="ARBA" id="ARBA00022448"/>
    </source>
</evidence>
<evidence type="ECO:0000256" key="4">
    <source>
        <dbReference type="SAM" id="SignalP"/>
    </source>
</evidence>
<evidence type="ECO:0000313" key="7">
    <source>
        <dbReference type="Proteomes" id="UP001562065"/>
    </source>
</evidence>
<dbReference type="InterPro" id="IPR011662">
    <property type="entry name" value="Secretin/TonB_short_N"/>
</dbReference>
<reference evidence="6 7" key="1">
    <citation type="submission" date="2024-07" db="EMBL/GenBank/DDBJ databases">
        <authorList>
            <person name="Ren Q."/>
        </authorList>
    </citation>
    <scope>NUCLEOTIDE SEQUENCE [LARGE SCALE GENOMIC DNA]</scope>
    <source>
        <strain evidence="6 7">REN37</strain>
    </source>
</reference>
<organism evidence="6 7">
    <name type="scientific">Isoalcanivorax beigongshangi</name>
    <dbReference type="NCBI Taxonomy" id="3238810"/>
    <lineage>
        <taxon>Bacteria</taxon>
        <taxon>Pseudomonadati</taxon>
        <taxon>Pseudomonadota</taxon>
        <taxon>Gammaproteobacteria</taxon>
        <taxon>Oceanospirillales</taxon>
        <taxon>Alcanivoracaceae</taxon>
        <taxon>Isoalcanivorax</taxon>
    </lineage>
</organism>
<evidence type="ECO:0000256" key="3">
    <source>
        <dbReference type="ARBA" id="ARBA00023237"/>
    </source>
</evidence>
<keyword evidence="3" id="KW-0998">Cell outer membrane</keyword>
<evidence type="ECO:0000313" key="6">
    <source>
        <dbReference type="EMBL" id="MEY1660673.1"/>
    </source>
</evidence>
<keyword evidence="4" id="KW-0732">Signal</keyword>
<accession>A0ABV4AFQ0</accession>